<evidence type="ECO:0000256" key="1">
    <source>
        <dbReference type="ARBA" id="ARBA00022729"/>
    </source>
</evidence>
<dbReference type="InterPro" id="IPR001638">
    <property type="entry name" value="Solute-binding_3/MltF_N"/>
</dbReference>
<dbReference type="Pfam" id="PF00497">
    <property type="entry name" value="SBP_bac_3"/>
    <property type="match status" value="1"/>
</dbReference>
<dbReference type="RefSeq" id="WP_182575780.1">
    <property type="nucleotide sequence ID" value="NZ_JACJHY010000038.1"/>
</dbReference>
<dbReference type="PANTHER" id="PTHR35936">
    <property type="entry name" value="MEMBRANE-BOUND LYTIC MUREIN TRANSGLYCOSYLASE F"/>
    <property type="match status" value="1"/>
</dbReference>
<feature type="signal peptide" evidence="2">
    <location>
        <begin position="1"/>
        <end position="26"/>
    </location>
</feature>
<organism evidence="4 5">
    <name type="scientific">Aminobacter ciceronei</name>
    <dbReference type="NCBI Taxonomy" id="150723"/>
    <lineage>
        <taxon>Bacteria</taxon>
        <taxon>Pseudomonadati</taxon>
        <taxon>Pseudomonadota</taxon>
        <taxon>Alphaproteobacteria</taxon>
        <taxon>Hyphomicrobiales</taxon>
        <taxon>Phyllobacteriaceae</taxon>
        <taxon>Aminobacter</taxon>
    </lineage>
</organism>
<name>A0ABR6CFM8_9HYPH</name>
<evidence type="ECO:0000313" key="5">
    <source>
        <dbReference type="Proteomes" id="UP000587524"/>
    </source>
</evidence>
<feature type="chain" id="PRO_5045131785" evidence="2">
    <location>
        <begin position="27"/>
        <end position="282"/>
    </location>
</feature>
<keyword evidence="5" id="KW-1185">Reference proteome</keyword>
<dbReference type="SMART" id="SM00062">
    <property type="entry name" value="PBPb"/>
    <property type="match status" value="1"/>
</dbReference>
<evidence type="ECO:0000256" key="2">
    <source>
        <dbReference type="SAM" id="SignalP"/>
    </source>
</evidence>
<keyword evidence="1 2" id="KW-0732">Signal</keyword>
<dbReference type="Gene3D" id="3.40.190.10">
    <property type="entry name" value="Periplasmic binding protein-like II"/>
    <property type="match status" value="2"/>
</dbReference>
<dbReference type="Proteomes" id="UP000587524">
    <property type="component" value="Unassembled WGS sequence"/>
</dbReference>
<protein>
    <submittedName>
        <fullName evidence="4">Polar amino acid transport system substrate-binding protein</fullName>
    </submittedName>
</protein>
<evidence type="ECO:0000313" key="4">
    <source>
        <dbReference type="EMBL" id="MBA9023711.1"/>
    </source>
</evidence>
<gene>
    <name evidence="4" type="ORF">HNQ97_005739</name>
</gene>
<feature type="domain" description="Solute-binding protein family 3/N-terminal" evidence="3">
    <location>
        <begin position="40"/>
        <end position="269"/>
    </location>
</feature>
<evidence type="ECO:0000259" key="3">
    <source>
        <dbReference type="SMART" id="SM00062"/>
    </source>
</evidence>
<proteinExistence type="predicted"/>
<dbReference type="SUPFAM" id="SSF53850">
    <property type="entry name" value="Periplasmic binding protein-like II"/>
    <property type="match status" value="1"/>
</dbReference>
<dbReference type="EMBL" id="JACJHZ010000038">
    <property type="protein sequence ID" value="MBA9023711.1"/>
    <property type="molecule type" value="Genomic_DNA"/>
</dbReference>
<dbReference type="PANTHER" id="PTHR35936:SF17">
    <property type="entry name" value="ARGININE-BINDING EXTRACELLULAR PROTEIN ARTP"/>
    <property type="match status" value="1"/>
</dbReference>
<sequence>MKNRAGITLGLISGFMGAMLSGGAFAQEVQLPQKFKDAGVVNVGIELTYPPMGYSDPETKKPTGVNIELLHALEAKLGTKFEYVNVSFAQIVPGLTTGRLDFHGGSLNDFPFRRDNLSFLDFFKSGPQFFVRDADSKDIQALADLCGRSVGNARYLSVFSDVIKQVSKSECVDKGKEPIKEITEDLPVQLGLLQKRYDAAIVTTEALVYAKKLEPNKFRNLGGVVREWRAGMVFSKNSAELRDAVQAAMNALIADGTYSKVLAKYGIADSALATTSIDAGEL</sequence>
<reference evidence="4 5" key="1">
    <citation type="submission" date="2020-08" db="EMBL/GenBank/DDBJ databases">
        <title>Genomic Encyclopedia of Type Strains, Phase IV (KMG-IV): sequencing the most valuable type-strain genomes for metagenomic binning, comparative biology and taxonomic classification.</title>
        <authorList>
            <person name="Goeker M."/>
        </authorList>
    </citation>
    <scope>NUCLEOTIDE SEQUENCE [LARGE SCALE GENOMIC DNA]</scope>
    <source>
        <strain evidence="4 5">DSM 17455</strain>
    </source>
</reference>
<comment type="caution">
    <text evidence="4">The sequence shown here is derived from an EMBL/GenBank/DDBJ whole genome shotgun (WGS) entry which is preliminary data.</text>
</comment>
<accession>A0ABR6CFM8</accession>